<organism evidence="1 2">
    <name type="scientific">Pedobacter boryungensis</name>
    <dbReference type="NCBI Taxonomy" id="869962"/>
    <lineage>
        <taxon>Bacteria</taxon>
        <taxon>Pseudomonadati</taxon>
        <taxon>Bacteroidota</taxon>
        <taxon>Sphingobacteriia</taxon>
        <taxon>Sphingobacteriales</taxon>
        <taxon>Sphingobacteriaceae</taxon>
        <taxon>Pedobacter</taxon>
    </lineage>
</organism>
<proteinExistence type="predicted"/>
<evidence type="ECO:0008006" key="3">
    <source>
        <dbReference type="Google" id="ProtNLM"/>
    </source>
</evidence>
<dbReference type="RefSeq" id="WP_173270975.1">
    <property type="nucleotide sequence ID" value="NZ_JABMKV010000002.1"/>
</dbReference>
<comment type="caution">
    <text evidence="1">The sequence shown here is derived from an EMBL/GenBank/DDBJ whole genome shotgun (WGS) entry which is preliminary data.</text>
</comment>
<gene>
    <name evidence="1" type="ORF">HQN85_07895</name>
</gene>
<sequence length="205" mass="24145">MTQFILEFQTKHGIVVKWFNWFRKPKGFYPKDVKKYIVDVQVIEFTERVLREYGNKKPSCEGLIYWAGHVQNNIHYITHAIAPKTQASRYGIQTSHNSNALVVEYLCDNDLVYISQVHTHPGKWVDHSDVDNEETAFRSEGFLSVVVPLFSKNGILPWEQCGVHLYHGSEFKRLANRYLSKRFSVKKINQNKVEFKDFRYERDLV</sequence>
<evidence type="ECO:0000313" key="1">
    <source>
        <dbReference type="EMBL" id="NQX31642.1"/>
    </source>
</evidence>
<dbReference type="Proteomes" id="UP000762110">
    <property type="component" value="Unassembled WGS sequence"/>
</dbReference>
<dbReference type="Gene3D" id="3.40.140.10">
    <property type="entry name" value="Cytidine Deaminase, domain 2"/>
    <property type="match status" value="1"/>
</dbReference>
<reference evidence="1 2" key="1">
    <citation type="submission" date="2020-05" db="EMBL/GenBank/DDBJ databases">
        <title>Description of Pedobacter foliorum sp. nov.</title>
        <authorList>
            <person name="Qi S."/>
            <person name="Carlier A."/>
            <person name="Cnockaert M."/>
            <person name="Vandamme P."/>
        </authorList>
    </citation>
    <scope>NUCLEOTIDE SEQUENCE [LARGE SCALE GENOMIC DNA]</scope>
    <source>
        <strain evidence="1 2">LMG 31300</strain>
    </source>
</reference>
<protein>
    <recommendedName>
        <fullName evidence="3">JAB domain-containing protein</fullName>
    </recommendedName>
</protein>
<dbReference type="SUPFAM" id="SSF102712">
    <property type="entry name" value="JAB1/MPN domain"/>
    <property type="match status" value="1"/>
</dbReference>
<evidence type="ECO:0000313" key="2">
    <source>
        <dbReference type="Proteomes" id="UP000762110"/>
    </source>
</evidence>
<accession>A0ABX2DCV6</accession>
<dbReference type="EMBL" id="JABMKV010000002">
    <property type="protein sequence ID" value="NQX31642.1"/>
    <property type="molecule type" value="Genomic_DNA"/>
</dbReference>
<keyword evidence="2" id="KW-1185">Reference proteome</keyword>
<name>A0ABX2DCV6_9SPHI</name>